<dbReference type="AlphaFoldDB" id="A0AA86JTN3"/>
<accession>A0AA86JTN3</accession>
<gene>
    <name evidence="1" type="ORF">CNEO_60086</name>
</gene>
<proteinExistence type="predicted"/>
<dbReference type="EMBL" id="CAKJVE010000006">
    <property type="protein sequence ID" value="CAG9713936.1"/>
    <property type="molecule type" value="Genomic_DNA"/>
</dbReference>
<reference evidence="1" key="1">
    <citation type="submission" date="2021-10" db="EMBL/GenBank/DDBJ databases">
        <authorList>
            <person name="Mesa V."/>
        </authorList>
    </citation>
    <scope>NUCLEOTIDE SEQUENCE</scope>
    <source>
        <strain evidence="1">CC3_PB</strain>
    </source>
</reference>
<evidence type="ECO:0000313" key="1">
    <source>
        <dbReference type="EMBL" id="CAG9713936.1"/>
    </source>
</evidence>
<dbReference type="RefSeq" id="WP_342350771.1">
    <property type="nucleotide sequence ID" value="NZ_CAKJVE010000006.1"/>
</dbReference>
<sequence length="44" mass="5395">MDKEMLEALRAMFKEELKAELEPIKADIKEIKIKWILYMTRRQI</sequence>
<evidence type="ECO:0000313" key="2">
    <source>
        <dbReference type="Proteomes" id="UP000789738"/>
    </source>
</evidence>
<organism evidence="1 2">
    <name type="scientific">Clostridium neonatale</name>
    <dbReference type="NCBI Taxonomy" id="137838"/>
    <lineage>
        <taxon>Bacteria</taxon>
        <taxon>Bacillati</taxon>
        <taxon>Bacillota</taxon>
        <taxon>Clostridia</taxon>
        <taxon>Eubacteriales</taxon>
        <taxon>Clostridiaceae</taxon>
        <taxon>Clostridium</taxon>
    </lineage>
</organism>
<dbReference type="Proteomes" id="UP000789738">
    <property type="component" value="Unassembled WGS sequence"/>
</dbReference>
<name>A0AA86JTN3_9CLOT</name>
<protein>
    <submittedName>
        <fullName evidence="1">Uncharacterized protein</fullName>
    </submittedName>
</protein>
<comment type="caution">
    <text evidence="1">The sequence shown here is derived from an EMBL/GenBank/DDBJ whole genome shotgun (WGS) entry which is preliminary data.</text>
</comment>